<name>A0ABD3WDQ5_SINWO</name>
<evidence type="ECO:0000313" key="2">
    <source>
        <dbReference type="EMBL" id="KAL3872059.1"/>
    </source>
</evidence>
<feature type="compositionally biased region" description="Basic and acidic residues" evidence="1">
    <location>
        <begin position="160"/>
        <end position="177"/>
    </location>
</feature>
<feature type="region of interest" description="Disordered" evidence="1">
    <location>
        <begin position="119"/>
        <end position="138"/>
    </location>
</feature>
<feature type="compositionally biased region" description="Basic and acidic residues" evidence="1">
    <location>
        <begin position="36"/>
        <end position="113"/>
    </location>
</feature>
<protein>
    <submittedName>
        <fullName evidence="2">Uncharacterized protein</fullName>
    </submittedName>
</protein>
<sequence>MYPGWLLLFFLEPGYRQNHSISGENTVAGGNRRGKNARERYNEIITVKKSEEPRRRRDGKNDESNSHYNENKSIARDSRRDKHEKKRAEENMEKVEEKRLGGEAVSMDKHEEKKARITALKSVEEEPERYSPDLDVDAVPEKMAPADFRSEVNTINVSGVHDKKAMSNTQLEDKNEDNVNPVKSEVQDNDVRKKLRDADEDKVSPVKSEVQDNDVRKKQRDADEDKVSPVKSEVQDNDVRKKQRDADEDKVSPVKSEVQDNDVRKKQRDADEDKVSPVKSEEERSRRYRSEKEINSGKDEEQTIEDNKGQIMEIISRNIGNENMERKKGEPSNKPTKEFEDANKSQVFKEGRLQAKNDDEILSYQESPIFSKQEESGVADTFEEEQKETRDKSNTKLNCTSTNQELKKLVKDEAYKDQARMESLEAAQVPCNDPTLEIKSKEGDLSKQNTKAVDKLSESYVSAVDVIQLSNETLSMTAGPVPVQALEASPTIKRRKSVTFDTNINKIHLYAPDIEEYSYYQV</sequence>
<evidence type="ECO:0000313" key="3">
    <source>
        <dbReference type="Proteomes" id="UP001634394"/>
    </source>
</evidence>
<dbReference type="Proteomes" id="UP001634394">
    <property type="component" value="Unassembled WGS sequence"/>
</dbReference>
<keyword evidence="3" id="KW-1185">Reference proteome</keyword>
<feature type="compositionally biased region" description="Basic and acidic residues" evidence="1">
    <location>
        <begin position="323"/>
        <end position="359"/>
    </location>
</feature>
<evidence type="ECO:0000256" key="1">
    <source>
        <dbReference type="SAM" id="MobiDB-lite"/>
    </source>
</evidence>
<comment type="caution">
    <text evidence="2">The sequence shown here is derived from an EMBL/GenBank/DDBJ whole genome shotgun (WGS) entry which is preliminary data.</text>
</comment>
<feature type="region of interest" description="Disordered" evidence="1">
    <location>
        <begin position="18"/>
        <end position="113"/>
    </location>
</feature>
<proteinExistence type="predicted"/>
<feature type="compositionally biased region" description="Basic and acidic residues" evidence="1">
    <location>
        <begin position="185"/>
        <end position="308"/>
    </location>
</feature>
<feature type="compositionally biased region" description="Basic and acidic residues" evidence="1">
    <location>
        <begin position="122"/>
        <end position="132"/>
    </location>
</feature>
<feature type="region of interest" description="Disordered" evidence="1">
    <location>
        <begin position="145"/>
        <end position="397"/>
    </location>
</feature>
<organism evidence="2 3">
    <name type="scientific">Sinanodonta woodiana</name>
    <name type="common">Chinese pond mussel</name>
    <name type="synonym">Anodonta woodiana</name>
    <dbReference type="NCBI Taxonomy" id="1069815"/>
    <lineage>
        <taxon>Eukaryota</taxon>
        <taxon>Metazoa</taxon>
        <taxon>Spiralia</taxon>
        <taxon>Lophotrochozoa</taxon>
        <taxon>Mollusca</taxon>
        <taxon>Bivalvia</taxon>
        <taxon>Autobranchia</taxon>
        <taxon>Heteroconchia</taxon>
        <taxon>Palaeoheterodonta</taxon>
        <taxon>Unionida</taxon>
        <taxon>Unionoidea</taxon>
        <taxon>Unionidae</taxon>
        <taxon>Unioninae</taxon>
        <taxon>Sinanodonta</taxon>
    </lineage>
</organism>
<gene>
    <name evidence="2" type="ORF">ACJMK2_040017</name>
</gene>
<dbReference type="AlphaFoldDB" id="A0ABD3WDQ5"/>
<dbReference type="EMBL" id="JBJQND010000007">
    <property type="protein sequence ID" value="KAL3872059.1"/>
    <property type="molecule type" value="Genomic_DNA"/>
</dbReference>
<accession>A0ABD3WDQ5</accession>
<reference evidence="2 3" key="1">
    <citation type="submission" date="2024-11" db="EMBL/GenBank/DDBJ databases">
        <title>Chromosome-level genome assembly of the freshwater bivalve Anodonta woodiana.</title>
        <authorList>
            <person name="Chen X."/>
        </authorList>
    </citation>
    <scope>NUCLEOTIDE SEQUENCE [LARGE SCALE GENOMIC DNA]</scope>
    <source>
        <strain evidence="2">MN2024</strain>
        <tissue evidence="2">Gills</tissue>
    </source>
</reference>